<protein>
    <submittedName>
        <fullName evidence="3">Uncharacterized protein</fullName>
    </submittedName>
</protein>
<sequence>MSTLPPRRVQTEVAEGRAGPPLSSTPLCVSQCYLSARWPAQTERVVELLFAPSWQVPRLETQRDVHQGPHWLPLKNVHRDAQQDVPGARSRWMFLVTFPLDVTLSQMTAVASC</sequence>
<accession>A0AAE1P062</accession>
<dbReference type="Proteomes" id="UP001292094">
    <property type="component" value="Unassembled WGS sequence"/>
</dbReference>
<proteinExistence type="predicted"/>
<keyword evidence="4" id="KW-1185">Reference proteome</keyword>
<evidence type="ECO:0000313" key="3">
    <source>
        <dbReference type="EMBL" id="KAK4298666.1"/>
    </source>
</evidence>
<evidence type="ECO:0000313" key="4">
    <source>
        <dbReference type="Proteomes" id="UP001292094"/>
    </source>
</evidence>
<name>A0AAE1P062_9EUCA</name>
<dbReference type="EMBL" id="JAWZYT010004021">
    <property type="protein sequence ID" value="KAK4295695.1"/>
    <property type="molecule type" value="Genomic_DNA"/>
</dbReference>
<dbReference type="AlphaFoldDB" id="A0AAE1P062"/>
<dbReference type="EMBL" id="JAWZYT010003386">
    <property type="protein sequence ID" value="KAK4298666.1"/>
    <property type="molecule type" value="Genomic_DNA"/>
</dbReference>
<gene>
    <name evidence="3" type="ORF">Pmani_029004</name>
    <name evidence="2" type="ORF">Pmani_031765</name>
</gene>
<reference evidence="3" key="1">
    <citation type="submission" date="2023-11" db="EMBL/GenBank/DDBJ databases">
        <title>Genome assemblies of two species of porcelain crab, Petrolisthes cinctipes and Petrolisthes manimaculis (Anomura: Porcellanidae).</title>
        <authorList>
            <person name="Angst P."/>
        </authorList>
    </citation>
    <scope>NUCLEOTIDE SEQUENCE</scope>
    <source>
        <strain evidence="3">PB745_02</strain>
        <tissue evidence="3">Gill</tissue>
    </source>
</reference>
<organism evidence="3 4">
    <name type="scientific">Petrolisthes manimaculis</name>
    <dbReference type="NCBI Taxonomy" id="1843537"/>
    <lineage>
        <taxon>Eukaryota</taxon>
        <taxon>Metazoa</taxon>
        <taxon>Ecdysozoa</taxon>
        <taxon>Arthropoda</taxon>
        <taxon>Crustacea</taxon>
        <taxon>Multicrustacea</taxon>
        <taxon>Malacostraca</taxon>
        <taxon>Eumalacostraca</taxon>
        <taxon>Eucarida</taxon>
        <taxon>Decapoda</taxon>
        <taxon>Pleocyemata</taxon>
        <taxon>Anomura</taxon>
        <taxon>Galatheoidea</taxon>
        <taxon>Porcellanidae</taxon>
        <taxon>Petrolisthes</taxon>
    </lineage>
</organism>
<evidence type="ECO:0000313" key="2">
    <source>
        <dbReference type="EMBL" id="KAK4295695.1"/>
    </source>
</evidence>
<feature type="region of interest" description="Disordered" evidence="1">
    <location>
        <begin position="1"/>
        <end position="20"/>
    </location>
</feature>
<comment type="caution">
    <text evidence="3">The sequence shown here is derived from an EMBL/GenBank/DDBJ whole genome shotgun (WGS) entry which is preliminary data.</text>
</comment>
<evidence type="ECO:0000256" key="1">
    <source>
        <dbReference type="SAM" id="MobiDB-lite"/>
    </source>
</evidence>